<dbReference type="GO" id="GO:0003676">
    <property type="term" value="F:nucleic acid binding"/>
    <property type="evidence" value="ECO:0007669"/>
    <property type="project" value="InterPro"/>
</dbReference>
<dbReference type="Proteomes" id="UP000028006">
    <property type="component" value="Unassembled WGS sequence"/>
</dbReference>
<dbReference type="Pfam" id="PF08722">
    <property type="entry name" value="Tn7_TnsA-like_N"/>
    <property type="match status" value="1"/>
</dbReference>
<dbReference type="InterPro" id="IPR011856">
    <property type="entry name" value="tRNA_endonuc-like_dom_sf"/>
</dbReference>
<dbReference type="AlphaFoldDB" id="A0A081MZV2"/>
<gene>
    <name evidence="2" type="ORF">GZ77_24780</name>
</gene>
<comment type="caution">
    <text evidence="2">The sequence shown here is derived from an EMBL/GenBank/DDBJ whole genome shotgun (WGS) entry which is preliminary data.</text>
</comment>
<protein>
    <recommendedName>
        <fullName evidence="1">TnsA endonuclease N-terminal domain-containing protein</fullName>
    </recommendedName>
</protein>
<accession>A0A081MZV2</accession>
<evidence type="ECO:0000313" key="2">
    <source>
        <dbReference type="EMBL" id="KEQ11725.1"/>
    </source>
</evidence>
<proteinExistence type="predicted"/>
<dbReference type="Gene3D" id="3.40.1350.10">
    <property type="match status" value="1"/>
</dbReference>
<evidence type="ECO:0000259" key="1">
    <source>
        <dbReference type="Pfam" id="PF08722"/>
    </source>
</evidence>
<dbReference type="InterPro" id="IPR011335">
    <property type="entry name" value="Restrct_endonuc-II-like"/>
</dbReference>
<dbReference type="InterPro" id="IPR014833">
    <property type="entry name" value="TnsA_N"/>
</dbReference>
<dbReference type="SUPFAM" id="SSF52980">
    <property type="entry name" value="Restriction endonuclease-like"/>
    <property type="match status" value="1"/>
</dbReference>
<sequence>MAIDLKLIYEQWLAESVSGPYKGFINQQTFSSNATSTEFYSVKMERMVYAASPLERRHFLINLEFNDRVTSYFEQYAITPSVSLQLAKKYGLRHHLNGKAIVTVDALVFYSCEQFAEFHSVKSDEDIHKFISEELCDETMTRLEEKLLIEKMSSERYGVSWIPIRDADAPKIKFKNLEALYAGNNATKEDRKRLSDFFLAFCKKITAITSDIRFVDIQKDLSKLLDLSLDSIRKIFSLLAWNKVIEFSLDEFLEPTSMIRVDTFRVFPERLEKCIQKEASKSMMHYRL</sequence>
<dbReference type="RefSeq" id="WP_034879475.1">
    <property type="nucleotide sequence ID" value="NZ_JOKG01000006.1"/>
</dbReference>
<keyword evidence="3" id="KW-1185">Reference proteome</keyword>
<feature type="domain" description="TnsA endonuclease N-terminal" evidence="1">
    <location>
        <begin position="66"/>
        <end position="162"/>
    </location>
</feature>
<reference evidence="2 3" key="1">
    <citation type="submission" date="2014-06" db="EMBL/GenBank/DDBJ databases">
        <title>Whole Genome Sequences of Three Symbiotic Endozoicomonas Bacteria.</title>
        <authorList>
            <person name="Neave M.J."/>
            <person name="Apprill A."/>
            <person name="Voolstra C.R."/>
        </authorList>
    </citation>
    <scope>NUCLEOTIDE SEQUENCE [LARGE SCALE GENOMIC DNA]</scope>
    <source>
        <strain evidence="2 3">LMG 24815</strain>
    </source>
</reference>
<organism evidence="2 3">
    <name type="scientific">Endozoicomonas montiporae</name>
    <dbReference type="NCBI Taxonomy" id="1027273"/>
    <lineage>
        <taxon>Bacteria</taxon>
        <taxon>Pseudomonadati</taxon>
        <taxon>Pseudomonadota</taxon>
        <taxon>Gammaproteobacteria</taxon>
        <taxon>Oceanospirillales</taxon>
        <taxon>Endozoicomonadaceae</taxon>
        <taxon>Endozoicomonas</taxon>
    </lineage>
</organism>
<name>A0A081MZV2_9GAMM</name>
<dbReference type="EMBL" id="JOKG01000006">
    <property type="protein sequence ID" value="KEQ11725.1"/>
    <property type="molecule type" value="Genomic_DNA"/>
</dbReference>
<evidence type="ECO:0000313" key="3">
    <source>
        <dbReference type="Proteomes" id="UP000028006"/>
    </source>
</evidence>